<dbReference type="Proteomes" id="UP000467700">
    <property type="component" value="Unassembled WGS sequence"/>
</dbReference>
<keyword evidence="3" id="KW-1185">Reference proteome</keyword>
<feature type="domain" description="HNH nuclease" evidence="1">
    <location>
        <begin position="189"/>
        <end position="220"/>
    </location>
</feature>
<proteinExistence type="predicted"/>
<name>A0A8S0VXB1_CYCAE</name>
<dbReference type="AlphaFoldDB" id="A0A8S0VXB1"/>
<protein>
    <recommendedName>
        <fullName evidence="1">HNH nuclease domain-containing protein</fullName>
    </recommendedName>
</protein>
<dbReference type="OrthoDB" id="2104739at2759"/>
<gene>
    <name evidence="2" type="ORF">AAE3_LOCUS2711</name>
</gene>
<dbReference type="Pfam" id="PF13391">
    <property type="entry name" value="HNH_2"/>
    <property type="match status" value="1"/>
</dbReference>
<comment type="caution">
    <text evidence="2">The sequence shown here is derived from an EMBL/GenBank/DDBJ whole genome shotgun (WGS) entry which is preliminary data.</text>
</comment>
<organism evidence="2 3">
    <name type="scientific">Cyclocybe aegerita</name>
    <name type="common">Black poplar mushroom</name>
    <name type="synonym">Agrocybe aegerita</name>
    <dbReference type="NCBI Taxonomy" id="1973307"/>
    <lineage>
        <taxon>Eukaryota</taxon>
        <taxon>Fungi</taxon>
        <taxon>Dikarya</taxon>
        <taxon>Basidiomycota</taxon>
        <taxon>Agaricomycotina</taxon>
        <taxon>Agaricomycetes</taxon>
        <taxon>Agaricomycetidae</taxon>
        <taxon>Agaricales</taxon>
        <taxon>Agaricineae</taxon>
        <taxon>Bolbitiaceae</taxon>
        <taxon>Cyclocybe</taxon>
    </lineage>
</organism>
<reference evidence="2 3" key="1">
    <citation type="submission" date="2020-01" db="EMBL/GenBank/DDBJ databases">
        <authorList>
            <person name="Gupta K D."/>
        </authorList>
    </citation>
    <scope>NUCLEOTIDE SEQUENCE [LARGE SCALE GENOMIC DNA]</scope>
</reference>
<evidence type="ECO:0000313" key="2">
    <source>
        <dbReference type="EMBL" id="CAA7260461.1"/>
    </source>
</evidence>
<dbReference type="InterPro" id="IPR003615">
    <property type="entry name" value="HNH_nuc"/>
</dbReference>
<evidence type="ECO:0000259" key="1">
    <source>
        <dbReference type="Pfam" id="PF13391"/>
    </source>
</evidence>
<evidence type="ECO:0000313" key="3">
    <source>
        <dbReference type="Proteomes" id="UP000467700"/>
    </source>
</evidence>
<accession>A0A8S0VXB1</accession>
<dbReference type="EMBL" id="CACVBS010000029">
    <property type="protein sequence ID" value="CAA7260461.1"/>
    <property type="molecule type" value="Genomic_DNA"/>
</dbReference>
<sequence length="239" mass="26733">MLGLAAEKATDPQDEMSARIVSFLMVNRHLHEARSSLGDTPVLHVMNEVVSCNAHDDVNARIHALGLHYRERLLRALRQSKDPLPASYVDVSRPCLDTMQDMINDCLGEHPKDSHSAGKAPLARDSFRCMLTGVYEIYSRMISPQIRSRERAPIECCPILSGSANDPRHPTEWQKRVFAVLKSFGLESIVSTLTAAGGIHDLSNLLSLRSELHTAFDDLEIWLEPTSQVSNDIPVYFLF</sequence>